<dbReference type="CDD" id="cd24056">
    <property type="entry name" value="ASKHA_NBD_MtPPX1-like"/>
    <property type="match status" value="1"/>
</dbReference>
<reference evidence="3 4" key="1">
    <citation type="submission" date="2019-09" db="EMBL/GenBank/DDBJ databases">
        <title>Actinomadura physcomitrii sp. nov., a novel actinomycete isolated from moss [Physcomitrium sphaericum (Ludw) Fuernr].</title>
        <authorList>
            <person name="Zhuang X."/>
            <person name="Liu C."/>
        </authorList>
    </citation>
    <scope>NUCLEOTIDE SEQUENCE [LARGE SCALE GENOMIC DNA]</scope>
    <source>
        <strain evidence="3 4">HMC1</strain>
    </source>
</reference>
<dbReference type="EMBL" id="WBMT01000021">
    <property type="protein sequence ID" value="KAB2342650.1"/>
    <property type="molecule type" value="Genomic_DNA"/>
</dbReference>
<dbReference type="GO" id="GO:0016462">
    <property type="term" value="F:pyrophosphatase activity"/>
    <property type="evidence" value="ECO:0007669"/>
    <property type="project" value="TreeGrafter"/>
</dbReference>
<dbReference type="RefSeq" id="WP_151566674.1">
    <property type="nucleotide sequence ID" value="NZ_WBMT01000021.1"/>
</dbReference>
<dbReference type="PANTHER" id="PTHR30005:SF0">
    <property type="entry name" value="RETROGRADE REGULATION PROTEIN 2"/>
    <property type="match status" value="1"/>
</dbReference>
<dbReference type="SUPFAM" id="SSF53067">
    <property type="entry name" value="Actin-like ATPase domain"/>
    <property type="match status" value="2"/>
</dbReference>
<accession>A0A6H9YSR1</accession>
<name>A0A6H9YSR1_9ACTN</name>
<dbReference type="Gene3D" id="3.30.420.40">
    <property type="match status" value="1"/>
</dbReference>
<evidence type="ECO:0000259" key="2">
    <source>
        <dbReference type="Pfam" id="PF02541"/>
    </source>
</evidence>
<feature type="domain" description="Ppx/GppA phosphatase N-terminal" evidence="2">
    <location>
        <begin position="19"/>
        <end position="306"/>
    </location>
</feature>
<dbReference type="InterPro" id="IPR050273">
    <property type="entry name" value="GppA/Ppx_hydrolase"/>
</dbReference>
<dbReference type="Pfam" id="PF02541">
    <property type="entry name" value="Ppx-GppA"/>
    <property type="match status" value="1"/>
</dbReference>
<dbReference type="Gene3D" id="3.30.420.150">
    <property type="entry name" value="Exopolyphosphatase. Domain 2"/>
    <property type="match status" value="1"/>
</dbReference>
<protein>
    <recommendedName>
        <fullName evidence="2">Ppx/GppA phosphatase N-terminal domain-containing protein</fullName>
    </recommendedName>
</protein>
<dbReference type="PANTHER" id="PTHR30005">
    <property type="entry name" value="EXOPOLYPHOSPHATASE"/>
    <property type="match status" value="1"/>
</dbReference>
<evidence type="ECO:0000313" key="3">
    <source>
        <dbReference type="EMBL" id="KAB2342650.1"/>
    </source>
</evidence>
<dbReference type="InterPro" id="IPR043129">
    <property type="entry name" value="ATPase_NBD"/>
</dbReference>
<organism evidence="3 4">
    <name type="scientific">Actinomadura rudentiformis</name>
    <dbReference type="NCBI Taxonomy" id="359158"/>
    <lineage>
        <taxon>Bacteria</taxon>
        <taxon>Bacillati</taxon>
        <taxon>Actinomycetota</taxon>
        <taxon>Actinomycetes</taxon>
        <taxon>Streptosporangiales</taxon>
        <taxon>Thermomonosporaceae</taxon>
        <taxon>Actinomadura</taxon>
    </lineage>
</organism>
<gene>
    <name evidence="3" type="ORF">F8566_37020</name>
</gene>
<evidence type="ECO:0000313" key="4">
    <source>
        <dbReference type="Proteomes" id="UP000468735"/>
    </source>
</evidence>
<keyword evidence="4" id="KW-1185">Reference proteome</keyword>
<evidence type="ECO:0000256" key="1">
    <source>
        <dbReference type="ARBA" id="ARBA00007125"/>
    </source>
</evidence>
<dbReference type="InterPro" id="IPR003695">
    <property type="entry name" value="Ppx_GppA_N"/>
</dbReference>
<sequence length="341" mass="36492">MRTAILDVGSNSAHLKVVDLSAGRPIRTVLSVKRPTRLAEAIQEDGRISRDAVERLVSSVSAAHCIARAQGSAELIAFATSAVRDAVNRCDIVDQVTGRTGVDLGFLSGRDEARLTFLAVRAWYGWSAGPLLMADIGGGSLEIAAGDGAEAGTALSLPLGAGRLTRDHLPDDPPSRKQIRRLRRFLTTQLAEHLGAGDLSAGDLGQAEAHAVATSKTFTQLAKLARDRGPNGYRVLRLKALDRQIPRLAKRTATERAELKGISRSRARQILAGAMVAEATMATLGLTRIEICPWALREGIALRRLQQLRSGSVHQIDDIGHLLQPLRDAPAPIRSLTTVSA</sequence>
<proteinExistence type="inferred from homology"/>
<comment type="caution">
    <text evidence="3">The sequence shown here is derived from an EMBL/GenBank/DDBJ whole genome shotgun (WGS) entry which is preliminary data.</text>
</comment>
<dbReference type="AlphaFoldDB" id="A0A6H9YSR1"/>
<dbReference type="OrthoDB" id="9793035at2"/>
<comment type="similarity">
    <text evidence="1">Belongs to the GppA/Ppx family.</text>
</comment>
<dbReference type="Proteomes" id="UP000468735">
    <property type="component" value="Unassembled WGS sequence"/>
</dbReference>